<feature type="compositionally biased region" description="Polar residues" evidence="1">
    <location>
        <begin position="102"/>
        <end position="112"/>
    </location>
</feature>
<sequence length="441" mass="48915">MSLRGHPSKPFSAASSESQGPSAATRGAAMAAAASSSHPGHGIPMAANSKQKKRKKEEVLIHESGEFTEIISRRKARTKAEVAAAIDASTSVTLHHKAKAASQVSKGQGQVTEAEHVNNSKSTLPLQKHRMQRTPQKASVSVGDHNDPSLLPRVDIKGHEEGRPNSGGTLPCKHPGFLAVLECDKCNNIAIAPEELAVAQAHLDNYRQLNARDWPSDDIVNWYTTDRPNKNPEATLINVYSGQKELKGAFYERYKFEVCLFNQYITWFGGIMYEVGRVIRNLQCPWRTVDKCPKEFDDGCDIWEYYSRVNWKVGAAANICNAALAYAAKHWEAKFNPFLHIWAVAMFFDLYDVACSSNFDVNPLLCYDPFGFDWDQWARRHDYIDLFGKDMVNGVSDAVIPQGNNEALAKAKEGAGRKAAILAKQALHGSIQKIKECRRSV</sequence>
<dbReference type="Proteomes" id="UP000814176">
    <property type="component" value="Unassembled WGS sequence"/>
</dbReference>
<evidence type="ECO:0000313" key="2">
    <source>
        <dbReference type="EMBL" id="KAH9839570.1"/>
    </source>
</evidence>
<dbReference type="GeneID" id="72002256"/>
<evidence type="ECO:0000256" key="1">
    <source>
        <dbReference type="SAM" id="MobiDB-lite"/>
    </source>
</evidence>
<gene>
    <name evidence="2" type="ORF">C8Q71DRAFT_722450</name>
</gene>
<keyword evidence="3" id="KW-1185">Reference proteome</keyword>
<protein>
    <submittedName>
        <fullName evidence="2">Uncharacterized protein</fullName>
    </submittedName>
</protein>
<accession>A0ABQ8KNY8</accession>
<evidence type="ECO:0000313" key="3">
    <source>
        <dbReference type="Proteomes" id="UP000814176"/>
    </source>
</evidence>
<reference evidence="2 3" key="1">
    <citation type="journal article" date="2021" name="Environ. Microbiol.">
        <title>Gene family expansions and transcriptome signatures uncover fungal adaptations to wood decay.</title>
        <authorList>
            <person name="Hage H."/>
            <person name="Miyauchi S."/>
            <person name="Viragh M."/>
            <person name="Drula E."/>
            <person name="Min B."/>
            <person name="Chaduli D."/>
            <person name="Navarro D."/>
            <person name="Favel A."/>
            <person name="Norest M."/>
            <person name="Lesage-Meessen L."/>
            <person name="Balint B."/>
            <person name="Merenyi Z."/>
            <person name="de Eugenio L."/>
            <person name="Morin E."/>
            <person name="Martinez A.T."/>
            <person name="Baldrian P."/>
            <person name="Stursova M."/>
            <person name="Martinez M.J."/>
            <person name="Novotny C."/>
            <person name="Magnuson J.K."/>
            <person name="Spatafora J.W."/>
            <person name="Maurice S."/>
            <person name="Pangilinan J."/>
            <person name="Andreopoulos W."/>
            <person name="LaButti K."/>
            <person name="Hundley H."/>
            <person name="Na H."/>
            <person name="Kuo A."/>
            <person name="Barry K."/>
            <person name="Lipzen A."/>
            <person name="Henrissat B."/>
            <person name="Riley R."/>
            <person name="Ahrendt S."/>
            <person name="Nagy L.G."/>
            <person name="Grigoriev I.V."/>
            <person name="Martin F."/>
            <person name="Rosso M.N."/>
        </authorList>
    </citation>
    <scope>NUCLEOTIDE SEQUENCE [LARGE SCALE GENOMIC DNA]</scope>
    <source>
        <strain evidence="2 3">CIRM-BRFM 1785</strain>
    </source>
</reference>
<dbReference type="RefSeq" id="XP_047781325.1">
    <property type="nucleotide sequence ID" value="XM_047921524.1"/>
</dbReference>
<feature type="region of interest" description="Disordered" evidence="1">
    <location>
        <begin position="101"/>
        <end position="150"/>
    </location>
</feature>
<proteinExistence type="predicted"/>
<feature type="region of interest" description="Disordered" evidence="1">
    <location>
        <begin position="1"/>
        <end position="56"/>
    </location>
</feature>
<feature type="compositionally biased region" description="Low complexity" evidence="1">
    <location>
        <begin position="22"/>
        <end position="37"/>
    </location>
</feature>
<organism evidence="2 3">
    <name type="scientific">Rhodofomes roseus</name>
    <dbReference type="NCBI Taxonomy" id="34475"/>
    <lineage>
        <taxon>Eukaryota</taxon>
        <taxon>Fungi</taxon>
        <taxon>Dikarya</taxon>
        <taxon>Basidiomycota</taxon>
        <taxon>Agaricomycotina</taxon>
        <taxon>Agaricomycetes</taxon>
        <taxon>Polyporales</taxon>
        <taxon>Rhodofomes</taxon>
    </lineage>
</organism>
<dbReference type="EMBL" id="JADCUA010000006">
    <property type="protein sequence ID" value="KAH9839570.1"/>
    <property type="molecule type" value="Genomic_DNA"/>
</dbReference>
<name>A0ABQ8KNY8_9APHY</name>
<comment type="caution">
    <text evidence="2">The sequence shown here is derived from an EMBL/GenBank/DDBJ whole genome shotgun (WGS) entry which is preliminary data.</text>
</comment>